<feature type="domain" description="Carbamoyltransferase C-terminal" evidence="3">
    <location>
        <begin position="406"/>
        <end position="573"/>
    </location>
</feature>
<dbReference type="AlphaFoldDB" id="A0A7S6RFD1"/>
<dbReference type="Pfam" id="PF02543">
    <property type="entry name" value="Carbam_trans_N"/>
    <property type="match status" value="1"/>
</dbReference>
<dbReference type="InterPro" id="IPR043129">
    <property type="entry name" value="ATPase_NBD"/>
</dbReference>
<dbReference type="InterPro" id="IPR038152">
    <property type="entry name" value="Carbam_trans_C_sf"/>
</dbReference>
<feature type="domain" description="Carbamoyltransferase" evidence="2">
    <location>
        <begin position="3"/>
        <end position="351"/>
    </location>
</feature>
<sequence>MNILGINAYHGDASACLVQNGQLIAAVEEERFNRIKHWAGFPAESIRYCLEVGGISAVDLDHIAVSFNPKANLNRKLLFTLKQRPAISSLLDRFSKQSKSATLQEQLADACHCQSEDIRAPIHTLEHHSTHLASAFLISPFEKAAILSVDGMGDFVSTLCAVGEGNHLEYFSRVYYPHSIGYLYNAITLYLGFPAYGDEYKVMGLAPYGEPEYLDAFRRIIYPHGDNFELNLDYFTHHQQGIAMKWDNGAPRVEPFHSPELEKLFGPVRHPQSELTQKHQNIAASLQAVTEEIIFHLLNRLSDRTKTDNLCLAGGVAMNSVANGKISQNTPFQNVYIPVGAADNGTSIGAAFFIWHQILKQPRQFLLNHAYWGSEFADAECLEALKCENLPSQYLDPEALRHQVVDALCQGKVVGWFQGRMEFGARALGNRTLLADPRRADMRDIINLKIKFREKFRPFAPSILEERVGEYFEIDASSPFMEKVLKIRPEKRAEIPAVTHVDGTGRLQTVNRQTNPLYWELINTFGQRTGIPMVLNTSLNENEPIVRTPTEAIKCFLRTHMDVLVLGSYYIERKDIAN</sequence>
<evidence type="ECO:0000256" key="1">
    <source>
        <dbReference type="ARBA" id="ARBA00006129"/>
    </source>
</evidence>
<dbReference type="Gene3D" id="3.90.870.20">
    <property type="entry name" value="Carbamoyltransferase, C-terminal domain"/>
    <property type="match status" value="1"/>
</dbReference>
<dbReference type="RefSeq" id="WP_200988906.1">
    <property type="nucleotide sequence ID" value="NZ_CP063311.1"/>
</dbReference>
<accession>A0A7S6RFD1</accession>
<dbReference type="EMBL" id="CP063311">
    <property type="protein sequence ID" value="QOV23357.1"/>
    <property type="molecule type" value="Genomic_DNA"/>
</dbReference>
<comment type="similarity">
    <text evidence="1">Belongs to the NodU/CmcH family.</text>
</comment>
<keyword evidence="4" id="KW-0808">Transferase</keyword>
<dbReference type="InterPro" id="IPR051338">
    <property type="entry name" value="NodU/CmcH_Carbamoyltrnsfr"/>
</dbReference>
<dbReference type="SUPFAM" id="SSF53067">
    <property type="entry name" value="Actin-like ATPase domain"/>
    <property type="match status" value="1"/>
</dbReference>
<dbReference type="KEGG" id="aee:IM676_03280"/>
<name>A0A7S6RFD1_9CYAN</name>
<dbReference type="GO" id="GO:0016740">
    <property type="term" value="F:transferase activity"/>
    <property type="evidence" value="ECO:0007669"/>
    <property type="project" value="UniProtKB-KW"/>
</dbReference>
<dbReference type="CDD" id="cd24098">
    <property type="entry name" value="ASKHA_NBD_TobZ_N"/>
    <property type="match status" value="1"/>
</dbReference>
<evidence type="ECO:0000313" key="5">
    <source>
        <dbReference type="Proteomes" id="UP000593846"/>
    </source>
</evidence>
<organism evidence="4 5">
    <name type="scientific">Anabaenopsis elenkinii CCIBt3563</name>
    <dbReference type="NCBI Taxonomy" id="2779889"/>
    <lineage>
        <taxon>Bacteria</taxon>
        <taxon>Bacillati</taxon>
        <taxon>Cyanobacteriota</taxon>
        <taxon>Cyanophyceae</taxon>
        <taxon>Nostocales</taxon>
        <taxon>Nodulariaceae</taxon>
        <taxon>Anabaenopsis</taxon>
    </lineage>
</organism>
<dbReference type="Gene3D" id="3.30.420.40">
    <property type="match status" value="2"/>
</dbReference>
<dbReference type="PANTHER" id="PTHR34847:SF1">
    <property type="entry name" value="NODULATION PROTEIN U"/>
    <property type="match status" value="1"/>
</dbReference>
<dbReference type="Proteomes" id="UP000593846">
    <property type="component" value="Chromosome"/>
</dbReference>
<protein>
    <submittedName>
        <fullName evidence="4">Carbamoyltransferase</fullName>
    </submittedName>
</protein>
<evidence type="ECO:0000313" key="4">
    <source>
        <dbReference type="EMBL" id="QOV23357.1"/>
    </source>
</evidence>
<evidence type="ECO:0000259" key="2">
    <source>
        <dbReference type="Pfam" id="PF02543"/>
    </source>
</evidence>
<dbReference type="Pfam" id="PF16861">
    <property type="entry name" value="Carbam_trans_C"/>
    <property type="match status" value="1"/>
</dbReference>
<gene>
    <name evidence="4" type="ORF">IM676_03280</name>
</gene>
<keyword evidence="5" id="KW-1185">Reference proteome</keyword>
<dbReference type="PANTHER" id="PTHR34847">
    <property type="entry name" value="NODULATION PROTEIN U"/>
    <property type="match status" value="1"/>
</dbReference>
<evidence type="ECO:0000259" key="3">
    <source>
        <dbReference type="Pfam" id="PF16861"/>
    </source>
</evidence>
<dbReference type="InterPro" id="IPR003696">
    <property type="entry name" value="Carbtransf_dom"/>
</dbReference>
<dbReference type="InterPro" id="IPR031730">
    <property type="entry name" value="Carbam_trans_C"/>
</dbReference>
<proteinExistence type="inferred from homology"/>
<reference evidence="5" key="1">
    <citation type="submission" date="2020-10" db="EMBL/GenBank/DDBJ databases">
        <title>Genome-based taxonomic classification of the species Anabaenopsis elenkinii.</title>
        <authorList>
            <person name="Delbaje E."/>
            <person name="Andreote A.P.D."/>
            <person name="Pellegrinetti T.A."/>
            <person name="Cruz R.B."/>
            <person name="Branco L.H.Z."/>
            <person name="Fiore M.F."/>
        </authorList>
    </citation>
    <scope>NUCLEOTIDE SEQUENCE [LARGE SCALE GENOMIC DNA]</scope>
    <source>
        <strain evidence="5">CCIBt3563</strain>
    </source>
</reference>